<dbReference type="SUPFAM" id="SSF51569">
    <property type="entry name" value="Aldolase"/>
    <property type="match status" value="1"/>
</dbReference>
<proteinExistence type="predicted"/>
<protein>
    <recommendedName>
        <fullName evidence="3">Pyruvate carboxyltransferase domain-containing protein</fullName>
    </recommendedName>
</protein>
<evidence type="ECO:0000313" key="1">
    <source>
        <dbReference type="EMBL" id="OEK06088.1"/>
    </source>
</evidence>
<sequence>MFKNKLFLIIREVMSFKILDCTLRDGGYYTNWDFDKQLLIKYSRAMEELPIDYVEIGYRSITLEGYLGKCFYCPEYVMKELEAINFTNVSNNSPMVLAVQTALDLGVTSILMTGFDDYDDSLNQSQLMLA</sequence>
<organism evidence="1 2">
    <name type="scientific">Flavivirga aquatica</name>
    <dbReference type="NCBI Taxonomy" id="1849968"/>
    <lineage>
        <taxon>Bacteria</taxon>
        <taxon>Pseudomonadati</taxon>
        <taxon>Bacteroidota</taxon>
        <taxon>Flavobacteriia</taxon>
        <taxon>Flavobacteriales</taxon>
        <taxon>Flavobacteriaceae</taxon>
        <taxon>Flavivirga</taxon>
    </lineage>
</organism>
<name>A0A1E5T3Y2_9FLAO</name>
<keyword evidence="2" id="KW-1185">Reference proteome</keyword>
<gene>
    <name evidence="1" type="ORF">A8C32_18835</name>
</gene>
<dbReference type="EMBL" id="MDJD01000049">
    <property type="protein sequence ID" value="OEK06088.1"/>
    <property type="molecule type" value="Genomic_DNA"/>
</dbReference>
<comment type="caution">
    <text evidence="1">The sequence shown here is derived from an EMBL/GenBank/DDBJ whole genome shotgun (WGS) entry which is preliminary data.</text>
</comment>
<dbReference type="STRING" id="1849968.A8C32_18835"/>
<dbReference type="InterPro" id="IPR013785">
    <property type="entry name" value="Aldolase_TIM"/>
</dbReference>
<reference evidence="1 2" key="1">
    <citation type="submission" date="2016-05" db="EMBL/GenBank/DDBJ databases">
        <title>Draft Genome Sequence of Algibacter sp. Strain SK-16 Isolated from the Surface Water of Aburatsubo Inlet.</title>
        <authorList>
            <person name="Wong S.-K."/>
            <person name="Yoshizawa S."/>
            <person name="Nakajima Y."/>
            <person name="Ogura Y."/>
            <person name="Tetsuya H."/>
            <person name="Hamasaki K."/>
        </authorList>
    </citation>
    <scope>NUCLEOTIDE SEQUENCE [LARGE SCALE GENOMIC DNA]</scope>
    <source>
        <strain evidence="1 2">SK-16</strain>
    </source>
</reference>
<evidence type="ECO:0000313" key="2">
    <source>
        <dbReference type="Proteomes" id="UP000095713"/>
    </source>
</evidence>
<dbReference type="Proteomes" id="UP000095713">
    <property type="component" value="Unassembled WGS sequence"/>
</dbReference>
<dbReference type="Gene3D" id="3.20.20.70">
    <property type="entry name" value="Aldolase class I"/>
    <property type="match status" value="1"/>
</dbReference>
<dbReference type="AlphaFoldDB" id="A0A1E5T3Y2"/>
<evidence type="ECO:0008006" key="3">
    <source>
        <dbReference type="Google" id="ProtNLM"/>
    </source>
</evidence>
<accession>A0A1E5T3Y2</accession>